<dbReference type="InterPro" id="IPR046348">
    <property type="entry name" value="SIS_dom_sf"/>
</dbReference>
<feature type="domain" description="SIS" evidence="13">
    <location>
        <begin position="449"/>
        <end position="589"/>
    </location>
</feature>
<dbReference type="InterPro" id="IPR050201">
    <property type="entry name" value="Bacterial_glucokinase"/>
</dbReference>
<feature type="domain" description="HTH rpiR-type" evidence="12">
    <location>
        <begin position="329"/>
        <end position="405"/>
    </location>
</feature>
<evidence type="ECO:0000256" key="6">
    <source>
        <dbReference type="ARBA" id="ARBA00023015"/>
    </source>
</evidence>
<dbReference type="GO" id="GO:0003677">
    <property type="term" value="F:DNA binding"/>
    <property type="evidence" value="ECO:0007669"/>
    <property type="project" value="UniProtKB-KW"/>
</dbReference>
<gene>
    <name evidence="14" type="ORF">DEH84_11885</name>
</gene>
<dbReference type="Gene3D" id="3.30.420.40">
    <property type="match status" value="1"/>
</dbReference>
<evidence type="ECO:0000256" key="3">
    <source>
        <dbReference type="ARBA" id="ARBA00022251"/>
    </source>
</evidence>
<name>A0A2U8FT32_9BURK</name>
<evidence type="ECO:0000259" key="13">
    <source>
        <dbReference type="PROSITE" id="PS51464"/>
    </source>
</evidence>
<dbReference type="InterPro" id="IPR036388">
    <property type="entry name" value="WH-like_DNA-bd_sf"/>
</dbReference>
<keyword evidence="7" id="KW-0238">DNA-binding</keyword>
<evidence type="ECO:0000256" key="10">
    <source>
        <dbReference type="ARBA" id="ARBA00023268"/>
    </source>
</evidence>
<keyword evidence="10" id="KW-0511">Multifunctional enzyme</keyword>
<evidence type="ECO:0000256" key="8">
    <source>
        <dbReference type="ARBA" id="ARBA00023152"/>
    </source>
</evidence>
<dbReference type="CDD" id="cd24008">
    <property type="entry name" value="ASKHA_NBD_GLK"/>
    <property type="match status" value="1"/>
</dbReference>
<evidence type="ECO:0000256" key="5">
    <source>
        <dbReference type="ARBA" id="ARBA00022777"/>
    </source>
</evidence>
<dbReference type="GO" id="GO:0005524">
    <property type="term" value="F:ATP binding"/>
    <property type="evidence" value="ECO:0007669"/>
    <property type="project" value="InterPro"/>
</dbReference>
<keyword evidence="15" id="KW-1185">Reference proteome</keyword>
<dbReference type="GO" id="GO:0004340">
    <property type="term" value="F:glucokinase activity"/>
    <property type="evidence" value="ECO:0007669"/>
    <property type="project" value="UniProtKB-EC"/>
</dbReference>
<dbReference type="KEGG" id="aon:DEH84_11885"/>
<dbReference type="SUPFAM" id="SSF46689">
    <property type="entry name" value="Homeodomain-like"/>
    <property type="match status" value="1"/>
</dbReference>
<dbReference type="GO" id="GO:0005829">
    <property type="term" value="C:cytosol"/>
    <property type="evidence" value="ECO:0007669"/>
    <property type="project" value="TreeGrafter"/>
</dbReference>
<dbReference type="Gene3D" id="3.40.367.20">
    <property type="match status" value="1"/>
</dbReference>
<evidence type="ECO:0000256" key="7">
    <source>
        <dbReference type="ARBA" id="ARBA00023125"/>
    </source>
</evidence>
<dbReference type="GO" id="GO:0005536">
    <property type="term" value="F:D-glucose binding"/>
    <property type="evidence" value="ECO:0007669"/>
    <property type="project" value="InterPro"/>
</dbReference>
<dbReference type="InterPro" id="IPR035472">
    <property type="entry name" value="RpiR-like_SIS"/>
</dbReference>
<dbReference type="InterPro" id="IPR009057">
    <property type="entry name" value="Homeodomain-like_sf"/>
</dbReference>
<evidence type="ECO:0000259" key="12">
    <source>
        <dbReference type="PROSITE" id="PS51071"/>
    </source>
</evidence>
<dbReference type="RefSeq" id="WP_109037043.1">
    <property type="nucleotide sequence ID" value="NZ_CP029210.1"/>
</dbReference>
<dbReference type="GO" id="GO:0003700">
    <property type="term" value="F:DNA-binding transcription factor activity"/>
    <property type="evidence" value="ECO:0007669"/>
    <property type="project" value="InterPro"/>
</dbReference>
<dbReference type="CDD" id="cd05013">
    <property type="entry name" value="SIS_RpiR"/>
    <property type="match status" value="1"/>
</dbReference>
<evidence type="ECO:0000256" key="11">
    <source>
        <dbReference type="ARBA" id="ARBA00049060"/>
    </source>
</evidence>
<dbReference type="PROSITE" id="PS51071">
    <property type="entry name" value="HTH_RPIR"/>
    <property type="match status" value="1"/>
</dbReference>
<dbReference type="SUPFAM" id="SSF53067">
    <property type="entry name" value="Actin-like ATPase domain"/>
    <property type="match status" value="1"/>
</dbReference>
<dbReference type="GO" id="GO:0006096">
    <property type="term" value="P:glycolytic process"/>
    <property type="evidence" value="ECO:0007669"/>
    <property type="project" value="UniProtKB-KW"/>
</dbReference>
<keyword evidence="8" id="KW-0324">Glycolysis</keyword>
<dbReference type="InterPro" id="IPR001347">
    <property type="entry name" value="SIS_dom"/>
</dbReference>
<dbReference type="SUPFAM" id="SSF53697">
    <property type="entry name" value="SIS domain"/>
    <property type="match status" value="1"/>
</dbReference>
<evidence type="ECO:0000256" key="9">
    <source>
        <dbReference type="ARBA" id="ARBA00023163"/>
    </source>
</evidence>
<dbReference type="PROSITE" id="PS51464">
    <property type="entry name" value="SIS"/>
    <property type="match status" value="1"/>
</dbReference>
<keyword evidence="6" id="KW-0805">Transcription regulation</keyword>
<keyword evidence="5 14" id="KW-0418">Kinase</keyword>
<dbReference type="AlphaFoldDB" id="A0A2U8FT32"/>
<accession>A0A2U8FT32</accession>
<dbReference type="InterPro" id="IPR043129">
    <property type="entry name" value="ATPase_NBD"/>
</dbReference>
<dbReference type="PANTHER" id="PTHR47690">
    <property type="entry name" value="GLUCOKINASE"/>
    <property type="match status" value="1"/>
</dbReference>
<protein>
    <recommendedName>
        <fullName evidence="3">Bifunctional protein glk</fullName>
        <ecNumber evidence="2">2.7.1.2</ecNumber>
    </recommendedName>
</protein>
<reference evidence="14 15" key="1">
    <citation type="submission" date="2018-05" db="EMBL/GenBank/DDBJ databases">
        <title>complete genome sequence of Aquabacterium olei NBRC 110486.</title>
        <authorList>
            <person name="Tang B."/>
            <person name="Chang J."/>
            <person name="Zhang L."/>
            <person name="Yang H."/>
        </authorList>
    </citation>
    <scope>NUCLEOTIDE SEQUENCE [LARGE SCALE GENOMIC DNA]</scope>
    <source>
        <strain evidence="14 15">NBRC 110486</strain>
    </source>
</reference>
<dbReference type="PROSITE" id="PS00356">
    <property type="entry name" value="HTH_LACI_1"/>
    <property type="match status" value="1"/>
</dbReference>
<dbReference type="PANTHER" id="PTHR47690:SF1">
    <property type="entry name" value="GLUCOKINASE"/>
    <property type="match status" value="1"/>
</dbReference>
<dbReference type="Gene3D" id="3.40.50.10490">
    <property type="entry name" value="Glucose-6-phosphate isomerase like protein, domain 1"/>
    <property type="match status" value="1"/>
</dbReference>
<proteinExistence type="inferred from homology"/>
<dbReference type="EMBL" id="CP029210">
    <property type="protein sequence ID" value="AWI54047.1"/>
    <property type="molecule type" value="Genomic_DNA"/>
</dbReference>
<dbReference type="InterPro" id="IPR003836">
    <property type="entry name" value="Glucokinase"/>
</dbReference>
<dbReference type="Gene3D" id="1.10.10.10">
    <property type="entry name" value="Winged helix-like DNA-binding domain superfamily/Winged helix DNA-binding domain"/>
    <property type="match status" value="1"/>
</dbReference>
<comment type="catalytic activity">
    <reaction evidence="11">
        <text>D-glucose + ATP = D-glucose 6-phosphate + ADP + H(+)</text>
        <dbReference type="Rhea" id="RHEA:17825"/>
        <dbReference type="ChEBI" id="CHEBI:4167"/>
        <dbReference type="ChEBI" id="CHEBI:15378"/>
        <dbReference type="ChEBI" id="CHEBI:30616"/>
        <dbReference type="ChEBI" id="CHEBI:61548"/>
        <dbReference type="ChEBI" id="CHEBI:456216"/>
        <dbReference type="EC" id="2.7.1.2"/>
    </reaction>
</comment>
<dbReference type="Pfam" id="PF02685">
    <property type="entry name" value="Glucokinase"/>
    <property type="match status" value="1"/>
</dbReference>
<dbReference type="InterPro" id="IPR000281">
    <property type="entry name" value="HTH_RpiR"/>
</dbReference>
<evidence type="ECO:0000313" key="14">
    <source>
        <dbReference type="EMBL" id="AWI54047.1"/>
    </source>
</evidence>
<comment type="similarity">
    <text evidence="1">In the N-terminal section; belongs to the bacterial glucokinase family.</text>
</comment>
<evidence type="ECO:0000256" key="1">
    <source>
        <dbReference type="ARBA" id="ARBA00007693"/>
    </source>
</evidence>
<dbReference type="OrthoDB" id="257751at2"/>
<dbReference type="Pfam" id="PF01380">
    <property type="entry name" value="SIS"/>
    <property type="match status" value="1"/>
</dbReference>
<keyword evidence="9" id="KW-0804">Transcription</keyword>
<dbReference type="EC" id="2.7.1.2" evidence="2"/>
<dbReference type="Pfam" id="PF01418">
    <property type="entry name" value="HTH_6"/>
    <property type="match status" value="1"/>
</dbReference>
<keyword evidence="4 14" id="KW-0808">Transferase</keyword>
<organism evidence="14 15">
    <name type="scientific">Aquabacterium olei</name>
    <dbReference type="NCBI Taxonomy" id="1296669"/>
    <lineage>
        <taxon>Bacteria</taxon>
        <taxon>Pseudomonadati</taxon>
        <taxon>Pseudomonadota</taxon>
        <taxon>Betaproteobacteria</taxon>
        <taxon>Burkholderiales</taxon>
        <taxon>Aquabacterium</taxon>
    </lineage>
</organism>
<sequence>MDGSRLLALLDPHGRLTLCRPDGALQQGAPVVEQRACTGPAQLASALKAGWVAQAGRQAGPLRHLALAVAGTVHDDEVVLTHKGWRLSVSALRESLSLETLLVVNDFTALAMALPALPPEACVALGGGQAQPGGVIGLIGPGEGLGVSGLIPAEDRRITLGSEGGHISFAPADDTELAILQAAWRQWPHVSAERLVSAQGLRFIWQTLGPQADTPPDAFTVIDLAHAGEPRSAAAVAVFARMLGTVAADVALMLGAVGGVYLGGELLPRMGPLLAAGGFRARFESKGRFSAWLAAVPTVLVTAPWPVFSGLEALLTHHLRDRGAALQDGGVMARIKSLRNELSRAEQRVADHLLAHPRAFMNEPVAEIARQAEVSQPTVIRFCRSLGFEGLSDFKLKLASGLTGTIPLRHSQVMVDDAAPDLSAKVLDNTVSAIVSLRDGLNGQAIGRAIALLQQARRVEFHGVGNSHVVAVDGQYKFLRFGIPATAHADSALQAMAADLLGPGDVVVAVSRSGAMPDLIHAVDKALNAGAAVVAITASDSPLARRATVTLAVDHVEGRTEQLSMVSRILHLLMIDVLAVGVAMQRPGSVKSPFGLREDAAAWISHAR</sequence>
<evidence type="ECO:0000256" key="2">
    <source>
        <dbReference type="ARBA" id="ARBA00012323"/>
    </source>
</evidence>
<evidence type="ECO:0000313" key="15">
    <source>
        <dbReference type="Proteomes" id="UP000244892"/>
    </source>
</evidence>
<evidence type="ECO:0000256" key="4">
    <source>
        <dbReference type="ARBA" id="ARBA00022679"/>
    </source>
</evidence>
<dbReference type="Proteomes" id="UP000244892">
    <property type="component" value="Chromosome"/>
</dbReference>